<dbReference type="InterPro" id="IPR016187">
    <property type="entry name" value="CTDL_fold"/>
</dbReference>
<evidence type="ECO:0000256" key="1">
    <source>
        <dbReference type="SAM" id="Phobius"/>
    </source>
</evidence>
<accession>A0A2N8HGE6</accession>
<dbReference type="InterPro" id="IPR051043">
    <property type="entry name" value="Sulfatase_Mod_Factor_Kinase"/>
</dbReference>
<dbReference type="Gene3D" id="3.90.1580.10">
    <property type="entry name" value="paralog of FGE (formylglycine-generating enzyme)"/>
    <property type="match status" value="1"/>
</dbReference>
<name>A0A2N8HGE6_9BACT</name>
<feature type="domain" description="Sulfatase-modifying factor enzyme-like" evidence="2">
    <location>
        <begin position="90"/>
        <end position="303"/>
    </location>
</feature>
<dbReference type="OrthoDB" id="9768004at2"/>
<evidence type="ECO:0000259" key="2">
    <source>
        <dbReference type="Pfam" id="PF03781"/>
    </source>
</evidence>
<keyword evidence="1" id="KW-0472">Membrane</keyword>
<evidence type="ECO:0000313" key="4">
    <source>
        <dbReference type="Proteomes" id="UP000236000"/>
    </source>
</evidence>
<dbReference type="InterPro" id="IPR005532">
    <property type="entry name" value="SUMF_dom"/>
</dbReference>
<dbReference type="EMBL" id="PJKA01000003">
    <property type="protein sequence ID" value="PNC19827.1"/>
    <property type="molecule type" value="Genomic_DNA"/>
</dbReference>
<dbReference type="Pfam" id="PF03781">
    <property type="entry name" value="FGE-sulfatase"/>
    <property type="match status" value="1"/>
</dbReference>
<comment type="caution">
    <text evidence="3">The sequence shown here is derived from an EMBL/GenBank/DDBJ whole genome shotgun (WGS) entry which is preliminary data.</text>
</comment>
<reference evidence="3 4" key="1">
    <citation type="journal article" date="2017" name="BMC Genomics">
        <title>Genome sequencing of 39 Akkermansia muciniphila isolates reveals its population structure, genomic and functional diverisity, and global distribution in mammalian gut microbiotas.</title>
        <authorList>
            <person name="Guo X."/>
            <person name="Li S."/>
            <person name="Zhang J."/>
            <person name="Wu F."/>
            <person name="Li X."/>
            <person name="Wu D."/>
            <person name="Zhang M."/>
            <person name="Ou Z."/>
            <person name="Jie Z."/>
            <person name="Yan Q."/>
            <person name="Li P."/>
            <person name="Yi J."/>
            <person name="Peng Y."/>
        </authorList>
    </citation>
    <scope>NUCLEOTIDE SEQUENCE [LARGE SCALE GENOMIC DNA]</scope>
    <source>
        <strain evidence="3 4">GP24</strain>
    </source>
</reference>
<dbReference type="PANTHER" id="PTHR23150:SF19">
    <property type="entry name" value="FORMYLGLYCINE-GENERATING ENZYME"/>
    <property type="match status" value="1"/>
</dbReference>
<keyword evidence="1" id="KW-0812">Transmembrane</keyword>
<feature type="transmembrane region" description="Helical" evidence="1">
    <location>
        <begin position="23"/>
        <end position="41"/>
    </location>
</feature>
<dbReference type="Proteomes" id="UP000236000">
    <property type="component" value="Unassembled WGS sequence"/>
</dbReference>
<protein>
    <recommendedName>
        <fullName evidence="2">Sulfatase-modifying factor enzyme-like domain-containing protein</fullName>
    </recommendedName>
</protein>
<dbReference type="SUPFAM" id="SSF56436">
    <property type="entry name" value="C-type lectin-like"/>
    <property type="match status" value="1"/>
</dbReference>
<organism evidence="3 4">
    <name type="scientific">Akkermansia muciniphila</name>
    <dbReference type="NCBI Taxonomy" id="239935"/>
    <lineage>
        <taxon>Bacteria</taxon>
        <taxon>Pseudomonadati</taxon>
        <taxon>Verrucomicrobiota</taxon>
        <taxon>Verrucomicrobiia</taxon>
        <taxon>Verrucomicrobiales</taxon>
        <taxon>Akkermansiaceae</taxon>
        <taxon>Akkermansia</taxon>
    </lineage>
</organism>
<gene>
    <name evidence="3" type="ORF">CXU22_02110</name>
</gene>
<dbReference type="GO" id="GO:0120147">
    <property type="term" value="F:formylglycine-generating oxidase activity"/>
    <property type="evidence" value="ECO:0007669"/>
    <property type="project" value="TreeGrafter"/>
</dbReference>
<dbReference type="InterPro" id="IPR042095">
    <property type="entry name" value="SUMF_sf"/>
</dbReference>
<sequence>MVFSHRSYRVNNIIKWIKNNKKISFSIIALLALLIFFLYPGNDITCLDIVPPATANIQSVQAGDVLKMDIPDSEHKLTLIFIPKGSYPIAKSDHRTEITYPYWLGKYEITQEEWEKMMGWIPIPELEDRWTITTGARYPMCQVSYDECLDFCDRLTEIARQQGILPEGYCFSLPTEAQWELAYSCGKETVLPDNLEEVAWMNPHDANTGAYPVGQKEPNAWGFHDMLGNVWELCADFYRSHRLHGSNPVNWKTDTGNLSTDTGLSVTSLGGGVFSFIPDNEKDIPRERYHADSRRASTGLRVALVPVQQHQLLKKRLKHLHPVPDWLIDIKGSFELIYMYMKTYWKTLMNYC</sequence>
<keyword evidence="1" id="KW-1133">Transmembrane helix</keyword>
<proteinExistence type="predicted"/>
<evidence type="ECO:0000313" key="3">
    <source>
        <dbReference type="EMBL" id="PNC19827.1"/>
    </source>
</evidence>
<dbReference type="PANTHER" id="PTHR23150">
    <property type="entry name" value="SULFATASE MODIFYING FACTOR 1, 2"/>
    <property type="match status" value="1"/>
</dbReference>
<dbReference type="AlphaFoldDB" id="A0A2N8HGE6"/>